<name>A0AB39W2G2_9FLAO</name>
<dbReference type="PROSITE" id="PS51257">
    <property type="entry name" value="PROKAR_LIPOPROTEIN"/>
    <property type="match status" value="1"/>
</dbReference>
<accession>A0AB39W2G2</accession>
<dbReference type="EMBL" id="CP165625">
    <property type="protein sequence ID" value="XDU94952.1"/>
    <property type="molecule type" value="Genomic_DNA"/>
</dbReference>
<gene>
    <name evidence="2" type="ORF">AB3G34_13795</name>
</gene>
<proteinExistence type="predicted"/>
<protein>
    <recommendedName>
        <fullName evidence="3">Lipocalin-like domain-containing protein</fullName>
    </recommendedName>
</protein>
<feature type="signal peptide" evidence="1">
    <location>
        <begin position="1"/>
        <end position="25"/>
    </location>
</feature>
<feature type="chain" id="PRO_5044218667" description="Lipocalin-like domain-containing protein" evidence="1">
    <location>
        <begin position="26"/>
        <end position="130"/>
    </location>
</feature>
<keyword evidence="1" id="KW-0732">Signal</keyword>
<evidence type="ECO:0008006" key="3">
    <source>
        <dbReference type="Google" id="ProtNLM"/>
    </source>
</evidence>
<reference evidence="2" key="1">
    <citation type="submission" date="2024-07" db="EMBL/GenBank/DDBJ databases">
        <authorList>
            <person name="Biller S.J."/>
        </authorList>
    </citation>
    <scope>NUCLEOTIDE SEQUENCE</scope>
    <source>
        <strain evidence="2">WC2409</strain>
    </source>
</reference>
<dbReference type="RefSeq" id="WP_369752773.1">
    <property type="nucleotide sequence ID" value="NZ_CP165625.1"/>
</dbReference>
<organism evidence="2">
    <name type="scientific">Flavobacterium sp. WC2409</name>
    <dbReference type="NCBI Taxonomy" id="3234139"/>
    <lineage>
        <taxon>Bacteria</taxon>
        <taxon>Pseudomonadati</taxon>
        <taxon>Bacteroidota</taxon>
        <taxon>Flavobacteriia</taxon>
        <taxon>Flavobacteriales</taxon>
        <taxon>Flavobacteriaceae</taxon>
        <taxon>Flavobacterium</taxon>
    </lineage>
</organism>
<evidence type="ECO:0000256" key="1">
    <source>
        <dbReference type="SAM" id="SignalP"/>
    </source>
</evidence>
<sequence>MKIPLIYFALIFTLFSCSTSESTMVANSIVGKWDWVQSSGGITGETTTPSSTNKSMSVEISKSEVKIYENGNLTTTESYSIQAKESIFGGKKPMLVYLSGKPSQSFSVEGAKLFLSDECYDCYQIEYVKQ</sequence>
<evidence type="ECO:0000313" key="2">
    <source>
        <dbReference type="EMBL" id="XDU94952.1"/>
    </source>
</evidence>
<dbReference type="AlphaFoldDB" id="A0AB39W2G2"/>